<evidence type="ECO:0000313" key="3">
    <source>
        <dbReference type="Proteomes" id="UP000272778"/>
    </source>
</evidence>
<evidence type="ECO:0000313" key="2">
    <source>
        <dbReference type="EMBL" id="RQH01138.1"/>
    </source>
</evidence>
<proteinExistence type="inferred from homology"/>
<protein>
    <submittedName>
        <fullName evidence="2">Polymer-forming cytoskeletal protein</fullName>
    </submittedName>
</protein>
<dbReference type="OrthoDB" id="8903691at2"/>
<dbReference type="Proteomes" id="UP000272778">
    <property type="component" value="Unassembled WGS sequence"/>
</dbReference>
<dbReference type="EMBL" id="RQIS01000023">
    <property type="protein sequence ID" value="RQH01138.1"/>
    <property type="molecule type" value="Genomic_DNA"/>
</dbReference>
<name>A0A3N6MEA3_9BURK</name>
<dbReference type="AlphaFoldDB" id="A0A3N6MEA3"/>
<organism evidence="2 3">
    <name type="scientific">Paraburkholderia dinghuensis</name>
    <dbReference type="NCBI Taxonomy" id="2305225"/>
    <lineage>
        <taxon>Bacteria</taxon>
        <taxon>Pseudomonadati</taxon>
        <taxon>Pseudomonadota</taxon>
        <taxon>Betaproteobacteria</taxon>
        <taxon>Burkholderiales</taxon>
        <taxon>Burkholderiaceae</taxon>
        <taxon>Paraburkholderia</taxon>
    </lineage>
</organism>
<keyword evidence="3" id="KW-1185">Reference proteome</keyword>
<comment type="caution">
    <text evidence="2">The sequence shown here is derived from an EMBL/GenBank/DDBJ whole genome shotgun (WGS) entry which is preliminary data.</text>
</comment>
<comment type="similarity">
    <text evidence="1">Belongs to the bactofilin family.</text>
</comment>
<evidence type="ECO:0000256" key="1">
    <source>
        <dbReference type="ARBA" id="ARBA00044755"/>
    </source>
</evidence>
<dbReference type="PANTHER" id="PTHR35024:SF4">
    <property type="entry name" value="POLYMER-FORMING CYTOSKELETAL PROTEIN"/>
    <property type="match status" value="1"/>
</dbReference>
<dbReference type="RefSeq" id="WP_124153541.1">
    <property type="nucleotide sequence ID" value="NZ_RQIS01000023.1"/>
</dbReference>
<dbReference type="Pfam" id="PF04519">
    <property type="entry name" value="Bactofilin"/>
    <property type="match status" value="1"/>
</dbReference>
<dbReference type="PANTHER" id="PTHR35024">
    <property type="entry name" value="HYPOTHETICAL CYTOSOLIC PROTEIN"/>
    <property type="match status" value="1"/>
</dbReference>
<sequence>MFGKKNIQAGIQQTKLATLIAQDVRITGDVEFADGLRLDGQIRGNVTGKPGAKTLLVLSESSAVEGNVHGYDIVANGRIVGDVIAEHFVELKANAHVTGNIRYAQLQMECGAVVEGRLTKLEGGTAPDLLLAAPEPAADDASPA</sequence>
<accession>A0A3N6MEA3</accession>
<dbReference type="InterPro" id="IPR007607">
    <property type="entry name" value="BacA/B"/>
</dbReference>
<reference evidence="2 3" key="1">
    <citation type="submission" date="2018-11" db="EMBL/GenBank/DDBJ databases">
        <title>Paraburkholderia sp. DHOA04, isolated from soil.</title>
        <authorList>
            <person name="Gao Z.-H."/>
            <person name="Qiu L.-H."/>
            <person name="Fu J.-C."/>
        </authorList>
    </citation>
    <scope>NUCLEOTIDE SEQUENCE [LARGE SCALE GENOMIC DNA]</scope>
    <source>
        <strain evidence="2 3">DHOA04</strain>
    </source>
</reference>
<gene>
    <name evidence="2" type="ORF">D1Y85_23865</name>
</gene>